<sequence>MSSPIKSSPPESNEDEIFTITGECCGNPSSKAKAKTSFSSFRKKTYTVNLKDFQKAMMKAAWSCGVTMAITKPE</sequence>
<dbReference type="Proteomes" id="UP000024635">
    <property type="component" value="Unassembled WGS sequence"/>
</dbReference>
<dbReference type="AlphaFoldDB" id="A0A016W9G3"/>
<evidence type="ECO:0000313" key="2">
    <source>
        <dbReference type="Proteomes" id="UP000024635"/>
    </source>
</evidence>
<comment type="caution">
    <text evidence="1">The sequence shown here is derived from an EMBL/GenBank/DDBJ whole genome shotgun (WGS) entry which is preliminary data.</text>
</comment>
<proteinExistence type="predicted"/>
<accession>A0A016W9G3</accession>
<keyword evidence="2" id="KW-1185">Reference proteome</keyword>
<reference evidence="2" key="1">
    <citation type="journal article" date="2015" name="Nat. Genet.">
        <title>The genome and transcriptome of the zoonotic hookworm Ancylostoma ceylanicum identify infection-specific gene families.</title>
        <authorList>
            <person name="Schwarz E.M."/>
            <person name="Hu Y."/>
            <person name="Antoshechkin I."/>
            <person name="Miller M.M."/>
            <person name="Sternberg P.W."/>
            <person name="Aroian R.V."/>
        </authorList>
    </citation>
    <scope>NUCLEOTIDE SEQUENCE</scope>
    <source>
        <strain evidence="2">HY135</strain>
    </source>
</reference>
<dbReference type="EMBL" id="JARK01000610">
    <property type="protein sequence ID" value="EYC35628.1"/>
    <property type="molecule type" value="Genomic_DNA"/>
</dbReference>
<evidence type="ECO:0000313" key="1">
    <source>
        <dbReference type="EMBL" id="EYC35628.1"/>
    </source>
</evidence>
<name>A0A016W9G3_9BILA</name>
<gene>
    <name evidence="1" type="primary">Acey_s1010.g3384</name>
    <name evidence="1" type="ORF">Y032_1010g3384</name>
</gene>
<protein>
    <submittedName>
        <fullName evidence="1">Uncharacterized protein</fullName>
    </submittedName>
</protein>
<organism evidence="1 2">
    <name type="scientific">Ancylostoma ceylanicum</name>
    <dbReference type="NCBI Taxonomy" id="53326"/>
    <lineage>
        <taxon>Eukaryota</taxon>
        <taxon>Metazoa</taxon>
        <taxon>Ecdysozoa</taxon>
        <taxon>Nematoda</taxon>
        <taxon>Chromadorea</taxon>
        <taxon>Rhabditida</taxon>
        <taxon>Rhabditina</taxon>
        <taxon>Rhabditomorpha</taxon>
        <taxon>Strongyloidea</taxon>
        <taxon>Ancylostomatidae</taxon>
        <taxon>Ancylostomatinae</taxon>
        <taxon>Ancylostoma</taxon>
    </lineage>
</organism>